<proteinExistence type="predicted"/>
<evidence type="ECO:0000313" key="7">
    <source>
        <dbReference type="Proteomes" id="UP001180724"/>
    </source>
</evidence>
<dbReference type="PANTHER" id="PTHR30055">
    <property type="entry name" value="HTH-TYPE TRANSCRIPTIONAL REGULATOR RUTR"/>
    <property type="match status" value="1"/>
</dbReference>
<dbReference type="InterPro" id="IPR047923">
    <property type="entry name" value="ArpA-like"/>
</dbReference>
<dbReference type="InterPro" id="IPR023772">
    <property type="entry name" value="DNA-bd_HTH_TetR-type_CS"/>
</dbReference>
<reference evidence="6" key="1">
    <citation type="submission" date="2024-05" db="EMBL/GenBank/DDBJ databases">
        <title>30 novel species of actinomycetes from the DSMZ collection.</title>
        <authorList>
            <person name="Nouioui I."/>
        </authorList>
    </citation>
    <scope>NUCLEOTIDE SEQUENCE</scope>
    <source>
        <strain evidence="6">DSM 40712</strain>
    </source>
</reference>
<dbReference type="PRINTS" id="PR00455">
    <property type="entry name" value="HTHTETR"/>
</dbReference>
<evidence type="ECO:0000259" key="5">
    <source>
        <dbReference type="PROSITE" id="PS50977"/>
    </source>
</evidence>
<dbReference type="Gene3D" id="1.10.357.10">
    <property type="entry name" value="Tetracycline Repressor, domain 2"/>
    <property type="match status" value="1"/>
</dbReference>
<gene>
    <name evidence="6" type="ORF">RM812_21375</name>
</gene>
<keyword evidence="3" id="KW-0804">Transcription</keyword>
<evidence type="ECO:0000313" key="6">
    <source>
        <dbReference type="EMBL" id="MDT0612746.1"/>
    </source>
</evidence>
<dbReference type="Pfam" id="PF00440">
    <property type="entry name" value="TetR_N"/>
    <property type="match status" value="1"/>
</dbReference>
<dbReference type="RefSeq" id="WP_311574820.1">
    <property type="nucleotide sequence ID" value="NZ_JAVRFH010000021.1"/>
</dbReference>
<evidence type="ECO:0000256" key="4">
    <source>
        <dbReference type="PROSITE-ProRule" id="PRU00335"/>
    </source>
</evidence>
<feature type="domain" description="HTH tetR-type" evidence="5">
    <location>
        <begin position="8"/>
        <end position="68"/>
    </location>
</feature>
<accession>A0ABU3ARC1</accession>
<sequence length="206" mass="21995">MVKQERAVRTREALIRSAAEVFHQEGFTAASLTVISSRAGVSNGALHFHFASKAVLADAVEDAAAGVLQTIMDRRSSAASCILQHIVDATHELACGLRNDAVLRAGFELSGEAGRVPRTDLRLRWKSWVTDMVERAGHSGELRETVALEGVASAVVAATVGFEVLGNRDAAWLSRRTVSQFWLLLLPALTSVSFAGDLEAGGSSPR</sequence>
<keyword evidence="2 4" id="KW-0238">DNA-binding</keyword>
<dbReference type="PROSITE" id="PS50977">
    <property type="entry name" value="HTH_TETR_2"/>
    <property type="match status" value="1"/>
</dbReference>
<keyword evidence="1" id="KW-0805">Transcription regulation</keyword>
<dbReference type="InterPro" id="IPR036271">
    <property type="entry name" value="Tet_transcr_reg_TetR-rel_C_sf"/>
</dbReference>
<dbReference type="NCBIfam" id="NF041196">
    <property type="entry name" value="ScbR_bind_reg"/>
    <property type="match status" value="1"/>
</dbReference>
<dbReference type="SUPFAM" id="SSF46689">
    <property type="entry name" value="Homeodomain-like"/>
    <property type="match status" value="1"/>
</dbReference>
<evidence type="ECO:0000256" key="3">
    <source>
        <dbReference type="ARBA" id="ARBA00023163"/>
    </source>
</evidence>
<dbReference type="Proteomes" id="UP001180724">
    <property type="component" value="Unassembled WGS sequence"/>
</dbReference>
<dbReference type="EMBL" id="JAVRFH010000021">
    <property type="protein sequence ID" value="MDT0612746.1"/>
    <property type="molecule type" value="Genomic_DNA"/>
</dbReference>
<dbReference type="InterPro" id="IPR050109">
    <property type="entry name" value="HTH-type_TetR-like_transc_reg"/>
</dbReference>
<organism evidence="6 7">
    <name type="scientific">Streptomyces lancefieldiae</name>
    <dbReference type="NCBI Taxonomy" id="3075520"/>
    <lineage>
        <taxon>Bacteria</taxon>
        <taxon>Bacillati</taxon>
        <taxon>Actinomycetota</taxon>
        <taxon>Actinomycetes</taxon>
        <taxon>Kitasatosporales</taxon>
        <taxon>Streptomycetaceae</taxon>
        <taxon>Streptomyces</taxon>
    </lineage>
</organism>
<dbReference type="SUPFAM" id="SSF48498">
    <property type="entry name" value="Tetracyclin repressor-like, C-terminal domain"/>
    <property type="match status" value="1"/>
</dbReference>
<dbReference type="InterPro" id="IPR009057">
    <property type="entry name" value="Homeodomain-like_sf"/>
</dbReference>
<dbReference type="PROSITE" id="PS01081">
    <property type="entry name" value="HTH_TETR_1"/>
    <property type="match status" value="1"/>
</dbReference>
<evidence type="ECO:0000256" key="2">
    <source>
        <dbReference type="ARBA" id="ARBA00023125"/>
    </source>
</evidence>
<keyword evidence="7" id="KW-1185">Reference proteome</keyword>
<comment type="caution">
    <text evidence="6">The sequence shown here is derived from an EMBL/GenBank/DDBJ whole genome shotgun (WGS) entry which is preliminary data.</text>
</comment>
<dbReference type="PANTHER" id="PTHR30055:SF234">
    <property type="entry name" value="HTH-TYPE TRANSCRIPTIONAL REGULATOR BETI"/>
    <property type="match status" value="1"/>
</dbReference>
<feature type="DNA-binding region" description="H-T-H motif" evidence="4">
    <location>
        <begin position="31"/>
        <end position="50"/>
    </location>
</feature>
<protein>
    <submittedName>
        <fullName evidence="6">ScbR family autoregulator-binding transcription factor</fullName>
    </submittedName>
</protein>
<name>A0ABU3ARC1_9ACTN</name>
<dbReference type="InterPro" id="IPR001647">
    <property type="entry name" value="HTH_TetR"/>
</dbReference>
<evidence type="ECO:0000256" key="1">
    <source>
        <dbReference type="ARBA" id="ARBA00023015"/>
    </source>
</evidence>